<evidence type="ECO:0000313" key="5">
    <source>
        <dbReference type="Proteomes" id="UP001605036"/>
    </source>
</evidence>
<dbReference type="Gene3D" id="3.60.10.10">
    <property type="entry name" value="Endonuclease/exonuclease/phosphatase"/>
    <property type="match status" value="1"/>
</dbReference>
<name>A0ABD1YZC6_9MARC</name>
<feature type="compositionally biased region" description="Polar residues" evidence="1">
    <location>
        <begin position="722"/>
        <end position="731"/>
    </location>
</feature>
<feature type="compositionally biased region" description="Polar residues" evidence="1">
    <location>
        <begin position="658"/>
        <end position="677"/>
    </location>
</feature>
<dbReference type="Pfam" id="PF00078">
    <property type="entry name" value="RVT_1"/>
    <property type="match status" value="1"/>
</dbReference>
<feature type="region of interest" description="Disordered" evidence="1">
    <location>
        <begin position="1"/>
        <end position="108"/>
    </location>
</feature>
<feature type="domain" description="Reverse transcriptase" evidence="2">
    <location>
        <begin position="226"/>
        <end position="407"/>
    </location>
</feature>
<dbReference type="Proteomes" id="UP001605036">
    <property type="component" value="Unassembled WGS sequence"/>
</dbReference>
<feature type="compositionally biased region" description="Pro residues" evidence="1">
    <location>
        <begin position="1082"/>
        <end position="1093"/>
    </location>
</feature>
<feature type="region of interest" description="Disordered" evidence="1">
    <location>
        <begin position="1022"/>
        <end position="1054"/>
    </location>
</feature>
<keyword evidence="5" id="KW-1185">Reference proteome</keyword>
<feature type="compositionally biased region" description="Low complexity" evidence="1">
    <location>
        <begin position="66"/>
        <end position="78"/>
    </location>
</feature>
<evidence type="ECO:0008006" key="6">
    <source>
        <dbReference type="Google" id="ProtNLM"/>
    </source>
</evidence>
<dbReference type="AlphaFoldDB" id="A0ABD1YZC6"/>
<dbReference type="InterPro" id="IPR036691">
    <property type="entry name" value="Endo/exonu/phosph_ase_sf"/>
</dbReference>
<dbReference type="Pfam" id="PF03372">
    <property type="entry name" value="Exo_endo_phos"/>
    <property type="match status" value="1"/>
</dbReference>
<feature type="region of interest" description="Disordered" evidence="1">
    <location>
        <begin position="802"/>
        <end position="865"/>
    </location>
</feature>
<comment type="caution">
    <text evidence="4">The sequence shown here is derived from an EMBL/GenBank/DDBJ whole genome shotgun (WGS) entry which is preliminary data.</text>
</comment>
<feature type="region of interest" description="Disordered" evidence="1">
    <location>
        <begin position="611"/>
        <end position="759"/>
    </location>
</feature>
<feature type="compositionally biased region" description="Polar residues" evidence="1">
    <location>
        <begin position="1028"/>
        <end position="1037"/>
    </location>
</feature>
<evidence type="ECO:0000256" key="1">
    <source>
        <dbReference type="SAM" id="MobiDB-lite"/>
    </source>
</evidence>
<reference evidence="4 5" key="1">
    <citation type="submission" date="2024-09" db="EMBL/GenBank/DDBJ databases">
        <title>Chromosome-scale assembly of Riccia fluitans.</title>
        <authorList>
            <person name="Paukszto L."/>
            <person name="Sawicki J."/>
            <person name="Karawczyk K."/>
            <person name="Piernik-Szablinska J."/>
            <person name="Szczecinska M."/>
            <person name="Mazdziarz M."/>
        </authorList>
    </citation>
    <scope>NUCLEOTIDE SEQUENCE [LARGE SCALE GENOMIC DNA]</scope>
    <source>
        <strain evidence="4">Rf_01</strain>
        <tissue evidence="4">Aerial parts of the thallus</tissue>
    </source>
</reference>
<protein>
    <recommendedName>
        <fullName evidence="6">Reverse transcriptase domain-containing protein</fullName>
    </recommendedName>
</protein>
<dbReference type="PANTHER" id="PTHR19446">
    <property type="entry name" value="REVERSE TRANSCRIPTASES"/>
    <property type="match status" value="1"/>
</dbReference>
<feature type="compositionally biased region" description="Polar residues" evidence="1">
    <location>
        <begin position="695"/>
        <end position="707"/>
    </location>
</feature>
<evidence type="ECO:0000259" key="3">
    <source>
        <dbReference type="Pfam" id="PF03372"/>
    </source>
</evidence>
<feature type="compositionally biased region" description="Basic and acidic residues" evidence="1">
    <location>
        <begin position="850"/>
        <end position="865"/>
    </location>
</feature>
<proteinExistence type="predicted"/>
<dbReference type="InterPro" id="IPR005135">
    <property type="entry name" value="Endo/exonuclease/phosphatase"/>
</dbReference>
<accession>A0ABD1YZC6</accession>
<evidence type="ECO:0000313" key="4">
    <source>
        <dbReference type="EMBL" id="KAL2635946.1"/>
    </source>
</evidence>
<feature type="compositionally biased region" description="Low complexity" evidence="1">
    <location>
        <begin position="809"/>
        <end position="818"/>
    </location>
</feature>
<gene>
    <name evidence="4" type="ORF">R1flu_007425</name>
</gene>
<feature type="domain" description="Endonuclease/exonuclease/phosphatase" evidence="3">
    <location>
        <begin position="135"/>
        <end position="218"/>
    </location>
</feature>
<dbReference type="EMBL" id="JBHFFA010000003">
    <property type="protein sequence ID" value="KAL2635946.1"/>
    <property type="molecule type" value="Genomic_DNA"/>
</dbReference>
<feature type="region of interest" description="Disordered" evidence="1">
    <location>
        <begin position="1080"/>
        <end position="1111"/>
    </location>
</feature>
<evidence type="ECO:0000259" key="2">
    <source>
        <dbReference type="Pfam" id="PF00078"/>
    </source>
</evidence>
<sequence>MEGTITTKSLEDAPTCVEPSLAQKSNKRKTRNSSPLSRTISPEDTKSRKQVPASLEEKESLKANPSTSTLSTSTRSPSIARCRPRSRSKMQAKGNKLEHRTAGSKQTPARAGGLCEIMNHNSLETQVPSRLLITSWNVRGLNDQLRKLKVKDFVKKEKPLILALQETKLTNNRMTIAATNIAPSYTMVASQGRNGGGTVLLLHPPIALKDSGKLSDGNLTRAQVDYQGFIQGRNMMDNILSFWLTNDNLTQQKRSDLFIKLDFEKAFDHVEHDFLWDTMSKLGLGDKFVRLVKGLTVGAQTMININGGFSPRFDVSQGVRQGCPLAPLLLAISTEPLMAMLKEAILLGRLKPLSFGNSAVADFSLFVDDMGIYMEVDRSSFCALRGILAYFESASRARLNLQKSSASVIGLHIDPPLWLRHLGCVIMEHKIVYRYLDAPIGSGLKHDQLISFCLNRMVSRLKLWRSKGENASAGLDSRMFGDRELPSSRSTWENSLRTLARLNGTIFLMRSLMDREPKEVDVLSGVATARRNFFSSGVPCTLMEVNLAPPGASQECHIRLEDAVARLALDKCILKWWEDKKSDESSFALKIVMELISHIPEGRFSSLHQKILQKQTATPEAHSASPPSMPERQPNTRPASEEELETGEIFPMAPSVSPPSKAQSVATSCPSQNNSKGLNKLNCPEEGPHKRQQEHGNTSTAYDTNRSAIPLAFYRRSGQGSGVTRSRTLASPRSGGVYNPTVKHTPSDASSHEAEPGEGVDCQPTLLKFTFSPNTNYSGKFTDAEERPEIDGIESISPAVRRYRRGRKGPSSEGEPPSISDYPHVAELAAGCSLANSPHGPMIRDQSSTDPHHTPDSMQKTEHTTGEIRIPTLGLPFTFNFTSLLLSVIPAHSTFSSQERTTSILRGHLSELDVPDNISAQRTEYYTGDARANPPANLRSFTISSTIANSPTRARPDAGKNKSLRTAISPPCPLSSDRELVSTPYCTHQTGRRAEVSRSAPPADLPAYPLTIIFNSRQDAGEIRPPAINNSPPSYSHENPPATEPNHTTGATHDLGLPGGNRNYLRGSPADFPFAIRLPSAIAPPPENPPPGRRLPKGAFDSSPQGNSAVAEELNRSYAFSQNSCRKTGEPLRTSPLIRFLASPQKF</sequence>
<organism evidence="4 5">
    <name type="scientific">Riccia fluitans</name>
    <dbReference type="NCBI Taxonomy" id="41844"/>
    <lineage>
        <taxon>Eukaryota</taxon>
        <taxon>Viridiplantae</taxon>
        <taxon>Streptophyta</taxon>
        <taxon>Embryophyta</taxon>
        <taxon>Marchantiophyta</taxon>
        <taxon>Marchantiopsida</taxon>
        <taxon>Marchantiidae</taxon>
        <taxon>Marchantiales</taxon>
        <taxon>Ricciaceae</taxon>
        <taxon>Riccia</taxon>
    </lineage>
</organism>
<feature type="region of interest" description="Disordered" evidence="1">
    <location>
        <begin position="944"/>
        <end position="974"/>
    </location>
</feature>
<dbReference type="InterPro" id="IPR000477">
    <property type="entry name" value="RT_dom"/>
</dbReference>
<dbReference type="SUPFAM" id="SSF56219">
    <property type="entry name" value="DNase I-like"/>
    <property type="match status" value="1"/>
</dbReference>